<reference evidence="8 9" key="1">
    <citation type="journal article" date="2010" name="PLoS ONE">
        <title>The Waddlia genome: a window into chlamydial biology.</title>
        <authorList>
            <person name="Bertelli C."/>
            <person name="Collyn F."/>
            <person name="Croxatto A."/>
            <person name="Ruckert C."/>
            <person name="Polkinghorne A."/>
            <person name="Kebbi-Beghdadi C."/>
            <person name="Goesmann A."/>
            <person name="Vaughan L."/>
            <person name="Greub G."/>
        </authorList>
    </citation>
    <scope>NUCLEOTIDE SEQUENCE [LARGE SCALE GENOMIC DNA]</scope>
    <source>
        <strain evidence="9">ATCC VR-1470 / WSU 86-1044</strain>
    </source>
</reference>
<keyword evidence="6" id="KW-0350">Heme biosynthesis</keyword>
<dbReference type="SUPFAM" id="SSF102886">
    <property type="entry name" value="Coproporphyrinogen III oxidase"/>
    <property type="match status" value="1"/>
</dbReference>
<dbReference type="Gene3D" id="3.40.1500.10">
    <property type="entry name" value="Coproporphyrinogen III oxidase, aerobic"/>
    <property type="match status" value="1"/>
</dbReference>
<protein>
    <recommendedName>
        <fullName evidence="4">coproporphyrinogen oxidase</fullName>
        <ecNumber evidence="4">1.3.3.3</ecNumber>
    </recommendedName>
</protein>
<evidence type="ECO:0000256" key="3">
    <source>
        <dbReference type="ARBA" id="ARBA00011738"/>
    </source>
</evidence>
<dbReference type="STRING" id="716544.wcw_1767"/>
<evidence type="ECO:0000313" key="8">
    <source>
        <dbReference type="EMBL" id="ADI39108.1"/>
    </source>
</evidence>
<dbReference type="PRINTS" id="PR00073">
    <property type="entry name" value="COPRGNOXDASE"/>
</dbReference>
<dbReference type="Pfam" id="PF01218">
    <property type="entry name" value="Coprogen_oxidas"/>
    <property type="match status" value="1"/>
</dbReference>
<accession>D6YSR3</accession>
<organism evidence="8 9">
    <name type="scientific">Waddlia chondrophila (strain ATCC VR-1470 / WSU 86-1044)</name>
    <dbReference type="NCBI Taxonomy" id="716544"/>
    <lineage>
        <taxon>Bacteria</taxon>
        <taxon>Pseudomonadati</taxon>
        <taxon>Chlamydiota</taxon>
        <taxon>Chlamydiia</taxon>
        <taxon>Parachlamydiales</taxon>
        <taxon>Waddliaceae</taxon>
        <taxon>Waddlia</taxon>
    </lineage>
</organism>
<dbReference type="PANTHER" id="PTHR10755:SF0">
    <property type="entry name" value="OXYGEN-DEPENDENT COPROPORPHYRINOGEN-III OXIDASE, MITOCHONDRIAL"/>
    <property type="match status" value="1"/>
</dbReference>
<evidence type="ECO:0000256" key="1">
    <source>
        <dbReference type="ARBA" id="ARBA00005168"/>
    </source>
</evidence>
<dbReference type="Proteomes" id="UP000001505">
    <property type="component" value="Chromosome"/>
</dbReference>
<dbReference type="InterPro" id="IPR001260">
    <property type="entry name" value="Coprogen_oxidase_aer"/>
</dbReference>
<evidence type="ECO:0000256" key="5">
    <source>
        <dbReference type="ARBA" id="ARBA00023002"/>
    </source>
</evidence>
<dbReference type="EMBL" id="CP001928">
    <property type="protein sequence ID" value="ADI39108.1"/>
    <property type="molecule type" value="Genomic_DNA"/>
</dbReference>
<dbReference type="GO" id="GO:0006782">
    <property type="term" value="P:protoporphyrinogen IX biosynthetic process"/>
    <property type="evidence" value="ECO:0007669"/>
    <property type="project" value="TreeGrafter"/>
</dbReference>
<sequence length="269" mass="30799">MICTASAHKHQEIIAFLKSLREEIIQEFESLETADRFKRTFWNYDKGSGGGEMSVLRGEVFEKAAVNWSGVSGENFPMEDSAGPFFATGVSLITHMSNPHAPTVHMNIRYIETEQGSWFGGGYDLTPMGFPYEEDTRHFHSVAQNALTPFGKELYPQFMQQAKEYFYIPHRQKERGVGGIFFDHFNSGDPHKDLQMWKTIGSTFIDSIMPIYHRRCSIPYSQEEKETQLKLRAHYVEFNLVYDRGTKFGFHSGGNPEAILCSMPPVAKW</sequence>
<evidence type="ECO:0000256" key="4">
    <source>
        <dbReference type="ARBA" id="ARBA00012869"/>
    </source>
</evidence>
<comment type="similarity">
    <text evidence="2">Belongs to the aerobic coproporphyrinogen-III oxidase family.</text>
</comment>
<dbReference type="PIRSF" id="PIRSF000166">
    <property type="entry name" value="Coproporphyri_ox"/>
    <property type="match status" value="1"/>
</dbReference>
<dbReference type="RefSeq" id="WP_013182810.1">
    <property type="nucleotide sequence ID" value="NC_014225.1"/>
</dbReference>
<keyword evidence="5 8" id="KW-0560">Oxidoreductase</keyword>
<evidence type="ECO:0000256" key="2">
    <source>
        <dbReference type="ARBA" id="ARBA00010644"/>
    </source>
</evidence>
<evidence type="ECO:0000256" key="6">
    <source>
        <dbReference type="ARBA" id="ARBA00023133"/>
    </source>
</evidence>
<dbReference type="NCBIfam" id="NF003727">
    <property type="entry name" value="PRK05330.1"/>
    <property type="match status" value="1"/>
</dbReference>
<dbReference type="PANTHER" id="PTHR10755">
    <property type="entry name" value="COPROPORPHYRINOGEN III OXIDASE, MITOCHONDRIAL"/>
    <property type="match status" value="1"/>
</dbReference>
<comment type="pathway">
    <text evidence="1">Porphyrin-containing compound metabolism; protoporphyrin-IX biosynthesis; protoporphyrinogen-IX from coproporphyrinogen-III (O2 route): step 1/1.</text>
</comment>
<dbReference type="GO" id="GO:0005737">
    <property type="term" value="C:cytoplasm"/>
    <property type="evidence" value="ECO:0007669"/>
    <property type="project" value="TreeGrafter"/>
</dbReference>
<dbReference type="eggNOG" id="COG0408">
    <property type="taxonomic scope" value="Bacteria"/>
</dbReference>
<dbReference type="HOGENOM" id="CLU_026169_0_1_0"/>
<keyword evidence="9" id="KW-1185">Reference proteome</keyword>
<dbReference type="OrthoDB" id="9777553at2"/>
<dbReference type="AlphaFoldDB" id="D6YSR3"/>
<dbReference type="EC" id="1.3.3.3" evidence="4"/>
<gene>
    <name evidence="8" type="primary">hemF</name>
    <name evidence="8" type="ordered locus">wcw_1767</name>
</gene>
<evidence type="ECO:0000256" key="7">
    <source>
        <dbReference type="ARBA" id="ARBA00023244"/>
    </source>
</evidence>
<evidence type="ECO:0000313" key="9">
    <source>
        <dbReference type="Proteomes" id="UP000001505"/>
    </source>
</evidence>
<proteinExistence type="inferred from homology"/>
<keyword evidence="7" id="KW-0627">Porphyrin biosynthesis</keyword>
<dbReference type="KEGG" id="wch:wcw_1767"/>
<name>D6YSR3_WADCW</name>
<dbReference type="InterPro" id="IPR036406">
    <property type="entry name" value="Coprogen_oxidase_aer_sf"/>
</dbReference>
<dbReference type="GO" id="GO:0004109">
    <property type="term" value="F:coproporphyrinogen oxidase activity"/>
    <property type="evidence" value="ECO:0007669"/>
    <property type="project" value="UniProtKB-EC"/>
</dbReference>
<comment type="subunit">
    <text evidence="3">Homodimer.</text>
</comment>